<name>A0A087U1C0_STEMI</name>
<keyword evidence="2" id="KW-1185">Reference proteome</keyword>
<reference evidence="1 2" key="1">
    <citation type="submission" date="2013-11" db="EMBL/GenBank/DDBJ databases">
        <title>Genome sequencing of Stegodyphus mimosarum.</title>
        <authorList>
            <person name="Bechsgaard J."/>
        </authorList>
    </citation>
    <scope>NUCLEOTIDE SEQUENCE [LARGE SCALE GENOMIC DNA]</scope>
</reference>
<gene>
    <name evidence="1" type="ORF">X975_26357</name>
</gene>
<sequence>MPWQILPSAFIGKDHSFRLLFMENHDPTPNCDAIPPDKSPTKWSTSVEDYSDLDMATATEKENGYSENEDRRNYELKALELNQEMDIIESRIQATKDIKHMMDANRSVTTPDKYTEILAKNIRDLKDELEHLRVC</sequence>
<dbReference type="Proteomes" id="UP000054359">
    <property type="component" value="Unassembled WGS sequence"/>
</dbReference>
<accession>A0A087U1C0</accession>
<feature type="non-terminal residue" evidence="1">
    <location>
        <position position="135"/>
    </location>
</feature>
<organism evidence="1 2">
    <name type="scientific">Stegodyphus mimosarum</name>
    <name type="common">African social velvet spider</name>
    <dbReference type="NCBI Taxonomy" id="407821"/>
    <lineage>
        <taxon>Eukaryota</taxon>
        <taxon>Metazoa</taxon>
        <taxon>Ecdysozoa</taxon>
        <taxon>Arthropoda</taxon>
        <taxon>Chelicerata</taxon>
        <taxon>Arachnida</taxon>
        <taxon>Araneae</taxon>
        <taxon>Araneomorphae</taxon>
        <taxon>Entelegynae</taxon>
        <taxon>Eresoidea</taxon>
        <taxon>Eresidae</taxon>
        <taxon>Stegodyphus</taxon>
    </lineage>
</organism>
<protein>
    <submittedName>
        <fullName evidence="1">Uncharacterized protein</fullName>
    </submittedName>
</protein>
<dbReference type="EMBL" id="KK117699">
    <property type="protein sequence ID" value="KFM71159.1"/>
    <property type="molecule type" value="Genomic_DNA"/>
</dbReference>
<evidence type="ECO:0000313" key="1">
    <source>
        <dbReference type="EMBL" id="KFM71159.1"/>
    </source>
</evidence>
<dbReference type="AlphaFoldDB" id="A0A087U1C0"/>
<evidence type="ECO:0000313" key="2">
    <source>
        <dbReference type="Proteomes" id="UP000054359"/>
    </source>
</evidence>
<proteinExistence type="predicted"/>